<dbReference type="AlphaFoldDB" id="A0A4E9E306"/>
<protein>
    <submittedName>
        <fullName evidence="1">Uncharacterized protein</fullName>
    </submittedName>
</protein>
<proteinExistence type="predicted"/>
<organism evidence="1">
    <name type="scientific">Gibberella zeae</name>
    <name type="common">Wheat head blight fungus</name>
    <name type="synonym">Fusarium graminearum</name>
    <dbReference type="NCBI Taxonomy" id="5518"/>
    <lineage>
        <taxon>Eukaryota</taxon>
        <taxon>Fungi</taxon>
        <taxon>Dikarya</taxon>
        <taxon>Ascomycota</taxon>
        <taxon>Pezizomycotina</taxon>
        <taxon>Sordariomycetes</taxon>
        <taxon>Hypocreomycetidae</taxon>
        <taxon>Hypocreales</taxon>
        <taxon>Nectriaceae</taxon>
        <taxon>Fusarium</taxon>
    </lineage>
</organism>
<feature type="non-terminal residue" evidence="1">
    <location>
        <position position="1"/>
    </location>
</feature>
<gene>
    <name evidence="1" type="ORF">FUG_LOCUS553</name>
</gene>
<sequence length="85" mass="9881">LNHVVFDKTGLRTVNIVDVKHWLPSVTLFLRPLPWKLKAKKIAAVLMIGLGKKPPPRPRRSKARQTVRIPRYRRIEASVEAHYSY</sequence>
<reference evidence="1" key="1">
    <citation type="submission" date="2019-04" db="EMBL/GenBank/DDBJ databases">
        <authorList>
            <person name="Melise S."/>
            <person name="Noan J."/>
            <person name="Okalmin O."/>
        </authorList>
    </citation>
    <scope>NUCLEOTIDE SEQUENCE</scope>
    <source>
        <strain evidence="1">FN9</strain>
    </source>
</reference>
<dbReference type="EMBL" id="CAAKMV010000011">
    <property type="protein sequence ID" value="VIO51781.1"/>
    <property type="molecule type" value="Genomic_DNA"/>
</dbReference>
<accession>A0A4E9E306</accession>
<name>A0A4E9E306_GIBZA</name>
<evidence type="ECO:0000313" key="1">
    <source>
        <dbReference type="EMBL" id="VIO51781.1"/>
    </source>
</evidence>